<evidence type="ECO:0000313" key="1">
    <source>
        <dbReference type="EMBL" id="JAE28490.1"/>
    </source>
</evidence>
<reference evidence="1" key="2">
    <citation type="journal article" date="2015" name="Data Brief">
        <title>Shoot transcriptome of the giant reed, Arundo donax.</title>
        <authorList>
            <person name="Barrero R.A."/>
            <person name="Guerrero F.D."/>
            <person name="Moolhuijzen P."/>
            <person name="Goolsby J.A."/>
            <person name="Tidwell J."/>
            <person name="Bellgard S.E."/>
            <person name="Bellgard M.I."/>
        </authorList>
    </citation>
    <scope>NUCLEOTIDE SEQUENCE</scope>
    <source>
        <tissue evidence="1">Shoot tissue taken approximately 20 cm above the soil surface</tissue>
    </source>
</reference>
<dbReference type="AlphaFoldDB" id="A0A0A9GTY4"/>
<reference evidence="1" key="1">
    <citation type="submission" date="2014-09" db="EMBL/GenBank/DDBJ databases">
        <authorList>
            <person name="Magalhaes I.L.F."/>
            <person name="Oliveira U."/>
            <person name="Santos F.R."/>
            <person name="Vidigal T.H.D.A."/>
            <person name="Brescovit A.D."/>
            <person name="Santos A.J."/>
        </authorList>
    </citation>
    <scope>NUCLEOTIDE SEQUENCE</scope>
    <source>
        <tissue evidence="1">Shoot tissue taken approximately 20 cm above the soil surface</tissue>
    </source>
</reference>
<name>A0A0A9GTY4_ARUDO</name>
<protein>
    <submittedName>
        <fullName evidence="1">Uncharacterized protein</fullName>
    </submittedName>
</protein>
<sequence>MSWVKRVSSLQKPFHITWHCISLRQAEPEKQFRSQMF</sequence>
<dbReference type="EMBL" id="GBRH01169406">
    <property type="protein sequence ID" value="JAE28490.1"/>
    <property type="molecule type" value="Transcribed_RNA"/>
</dbReference>
<accession>A0A0A9GTY4</accession>
<proteinExistence type="predicted"/>
<organism evidence="1">
    <name type="scientific">Arundo donax</name>
    <name type="common">Giant reed</name>
    <name type="synonym">Donax arundinaceus</name>
    <dbReference type="NCBI Taxonomy" id="35708"/>
    <lineage>
        <taxon>Eukaryota</taxon>
        <taxon>Viridiplantae</taxon>
        <taxon>Streptophyta</taxon>
        <taxon>Embryophyta</taxon>
        <taxon>Tracheophyta</taxon>
        <taxon>Spermatophyta</taxon>
        <taxon>Magnoliopsida</taxon>
        <taxon>Liliopsida</taxon>
        <taxon>Poales</taxon>
        <taxon>Poaceae</taxon>
        <taxon>PACMAD clade</taxon>
        <taxon>Arundinoideae</taxon>
        <taxon>Arundineae</taxon>
        <taxon>Arundo</taxon>
    </lineage>
</organism>